<organism evidence="7 8">
    <name type="scientific">Pseudonocardia xishanensis</name>
    <dbReference type="NCBI Taxonomy" id="630995"/>
    <lineage>
        <taxon>Bacteria</taxon>
        <taxon>Bacillati</taxon>
        <taxon>Actinomycetota</taxon>
        <taxon>Actinomycetes</taxon>
        <taxon>Pseudonocardiales</taxon>
        <taxon>Pseudonocardiaceae</taxon>
        <taxon>Pseudonocardia</taxon>
    </lineage>
</organism>
<evidence type="ECO:0000259" key="6">
    <source>
        <dbReference type="PROSITE" id="PS51900"/>
    </source>
</evidence>
<feature type="domain" description="Core-binding (CB)" evidence="6">
    <location>
        <begin position="70"/>
        <end position="163"/>
    </location>
</feature>
<dbReference type="SUPFAM" id="SSF56349">
    <property type="entry name" value="DNA breaking-rejoining enzymes"/>
    <property type="match status" value="1"/>
</dbReference>
<dbReference type="Proteomes" id="UP001501598">
    <property type="component" value="Unassembled WGS sequence"/>
</dbReference>
<dbReference type="InterPro" id="IPR004107">
    <property type="entry name" value="Integrase_SAM-like_N"/>
</dbReference>
<keyword evidence="1" id="KW-0229">DNA integration</keyword>
<reference evidence="8" key="1">
    <citation type="journal article" date="2019" name="Int. J. Syst. Evol. Microbiol.">
        <title>The Global Catalogue of Microorganisms (GCM) 10K type strain sequencing project: providing services to taxonomists for standard genome sequencing and annotation.</title>
        <authorList>
            <consortium name="The Broad Institute Genomics Platform"/>
            <consortium name="The Broad Institute Genome Sequencing Center for Infectious Disease"/>
            <person name="Wu L."/>
            <person name="Ma J."/>
        </authorList>
    </citation>
    <scope>NUCLEOTIDE SEQUENCE [LARGE SCALE GENOMIC DNA]</scope>
    <source>
        <strain evidence="8">JCM 17906</strain>
    </source>
</reference>
<evidence type="ECO:0000256" key="3">
    <source>
        <dbReference type="ARBA" id="ARBA00023172"/>
    </source>
</evidence>
<dbReference type="PANTHER" id="PTHR30349:SF91">
    <property type="entry name" value="INTA PROTEIN"/>
    <property type="match status" value="1"/>
</dbReference>
<gene>
    <name evidence="7" type="ORF">GCM10023175_22530</name>
</gene>
<dbReference type="InterPro" id="IPR002104">
    <property type="entry name" value="Integrase_catalytic"/>
</dbReference>
<evidence type="ECO:0000313" key="8">
    <source>
        <dbReference type="Proteomes" id="UP001501598"/>
    </source>
</evidence>
<dbReference type="PROSITE" id="PS51898">
    <property type="entry name" value="TYR_RECOMBINASE"/>
    <property type="match status" value="1"/>
</dbReference>
<name>A0ABP8RR91_9PSEU</name>
<dbReference type="Gene3D" id="1.10.150.130">
    <property type="match status" value="1"/>
</dbReference>
<protein>
    <submittedName>
        <fullName evidence="7">Site-specific integrase</fullName>
    </submittedName>
</protein>
<dbReference type="InterPro" id="IPR044068">
    <property type="entry name" value="CB"/>
</dbReference>
<dbReference type="CDD" id="cd01189">
    <property type="entry name" value="INT_ICEBs1_C_like"/>
    <property type="match status" value="1"/>
</dbReference>
<dbReference type="Gene3D" id="1.10.443.10">
    <property type="entry name" value="Intergrase catalytic core"/>
    <property type="match status" value="1"/>
</dbReference>
<dbReference type="Pfam" id="PF00589">
    <property type="entry name" value="Phage_integrase"/>
    <property type="match status" value="1"/>
</dbReference>
<dbReference type="EMBL" id="BAABGT010000029">
    <property type="protein sequence ID" value="GAA4544404.1"/>
    <property type="molecule type" value="Genomic_DNA"/>
</dbReference>
<keyword evidence="2 4" id="KW-0238">DNA-binding</keyword>
<dbReference type="Pfam" id="PF14659">
    <property type="entry name" value="Phage_int_SAM_3"/>
    <property type="match status" value="1"/>
</dbReference>
<evidence type="ECO:0000256" key="2">
    <source>
        <dbReference type="ARBA" id="ARBA00023125"/>
    </source>
</evidence>
<accession>A0ABP8RR91</accession>
<feature type="domain" description="Tyr recombinase" evidence="5">
    <location>
        <begin position="184"/>
        <end position="381"/>
    </location>
</feature>
<sequence>MPAGKKRANGEGSIYKRADGRFVGSAVVPVAGGGRRRRYVYRDTRADAREALDDLLRDAKAGVRRPLKRQTLGEYLDYWLEEVVKPERRPTTYAGYETMVRVHIKPVLGKKKLDEVGPAEVRKLLAVLRDKETTGRGGGPRKLSHRMVQFAHAVLRNALSNAVREELVSRNAAKLVKMSNPEYDVGAGLDPIAARALLKHIADDRLFALYLCAIVLGMRRGELLGLTWDAVDLDGHRLVVRQSLSWVQGRAVLLPPKTRASRRVIPLPEVVVTALRDHAKKQEDEKLAAGETWEETGSVFTTRRGAAMSPYTLGKNWRDLRDAAGLGTLRFHDLRHTAVSLLLALGVPPHVVREIAGHSDIKVTMTVYAHGNLTEKAAALTQLGAALSTKAVPSTDRDE</sequence>
<evidence type="ECO:0000259" key="5">
    <source>
        <dbReference type="PROSITE" id="PS51898"/>
    </source>
</evidence>
<dbReference type="RefSeq" id="WP_345415679.1">
    <property type="nucleotide sequence ID" value="NZ_BAABGT010000029.1"/>
</dbReference>
<dbReference type="InterPro" id="IPR010998">
    <property type="entry name" value="Integrase_recombinase_N"/>
</dbReference>
<dbReference type="PANTHER" id="PTHR30349">
    <property type="entry name" value="PHAGE INTEGRASE-RELATED"/>
    <property type="match status" value="1"/>
</dbReference>
<dbReference type="InterPro" id="IPR013762">
    <property type="entry name" value="Integrase-like_cat_sf"/>
</dbReference>
<dbReference type="InterPro" id="IPR011010">
    <property type="entry name" value="DNA_brk_join_enz"/>
</dbReference>
<evidence type="ECO:0000313" key="7">
    <source>
        <dbReference type="EMBL" id="GAA4544404.1"/>
    </source>
</evidence>
<keyword evidence="3" id="KW-0233">DNA recombination</keyword>
<evidence type="ECO:0000256" key="1">
    <source>
        <dbReference type="ARBA" id="ARBA00022908"/>
    </source>
</evidence>
<dbReference type="PROSITE" id="PS51900">
    <property type="entry name" value="CB"/>
    <property type="match status" value="1"/>
</dbReference>
<dbReference type="InterPro" id="IPR050090">
    <property type="entry name" value="Tyrosine_recombinase_XerCD"/>
</dbReference>
<comment type="caution">
    <text evidence="7">The sequence shown here is derived from an EMBL/GenBank/DDBJ whole genome shotgun (WGS) entry which is preliminary data.</text>
</comment>
<proteinExistence type="predicted"/>
<evidence type="ECO:0000256" key="4">
    <source>
        <dbReference type="PROSITE-ProRule" id="PRU01248"/>
    </source>
</evidence>
<keyword evidence="8" id="KW-1185">Reference proteome</keyword>